<dbReference type="Proteomes" id="UP001434883">
    <property type="component" value="Unassembled WGS sequence"/>
</dbReference>
<comment type="caution">
    <text evidence="1">The sequence shown here is derived from an EMBL/GenBank/DDBJ whole genome shotgun (WGS) entry which is preliminary data.</text>
</comment>
<name>A0ABV0RLQ8_9TELE</name>
<keyword evidence="2" id="KW-1185">Reference proteome</keyword>
<accession>A0ABV0RLQ8</accession>
<evidence type="ECO:0000313" key="1">
    <source>
        <dbReference type="EMBL" id="MEQ2208949.1"/>
    </source>
</evidence>
<proteinExistence type="predicted"/>
<gene>
    <name evidence="1" type="ORF">XENOCAPTIV_020338</name>
</gene>
<reference evidence="1 2" key="1">
    <citation type="submission" date="2021-06" db="EMBL/GenBank/DDBJ databases">
        <authorList>
            <person name="Palmer J.M."/>
        </authorList>
    </citation>
    <scope>NUCLEOTIDE SEQUENCE [LARGE SCALE GENOMIC DNA]</scope>
    <source>
        <strain evidence="1 2">XC_2019</strain>
        <tissue evidence="1">Muscle</tissue>
    </source>
</reference>
<protein>
    <submittedName>
        <fullName evidence="1">Uncharacterized protein</fullName>
    </submittedName>
</protein>
<sequence>MIGMIIALQNVSIDNAIVDTLRAIKHHVRMEYSEHSTQDFIGVRHNHQGYCHYVFCVTLNSSLQSSEPTVTPADVSSLLKISFAHIRCIKVIEQTRHQSRQRLRN</sequence>
<organism evidence="1 2">
    <name type="scientific">Xenoophorus captivus</name>
    <dbReference type="NCBI Taxonomy" id="1517983"/>
    <lineage>
        <taxon>Eukaryota</taxon>
        <taxon>Metazoa</taxon>
        <taxon>Chordata</taxon>
        <taxon>Craniata</taxon>
        <taxon>Vertebrata</taxon>
        <taxon>Euteleostomi</taxon>
        <taxon>Actinopterygii</taxon>
        <taxon>Neopterygii</taxon>
        <taxon>Teleostei</taxon>
        <taxon>Neoteleostei</taxon>
        <taxon>Acanthomorphata</taxon>
        <taxon>Ovalentaria</taxon>
        <taxon>Atherinomorphae</taxon>
        <taxon>Cyprinodontiformes</taxon>
        <taxon>Goodeidae</taxon>
        <taxon>Xenoophorus</taxon>
    </lineage>
</organism>
<evidence type="ECO:0000313" key="2">
    <source>
        <dbReference type="Proteomes" id="UP001434883"/>
    </source>
</evidence>
<dbReference type="EMBL" id="JAHRIN010050850">
    <property type="protein sequence ID" value="MEQ2208949.1"/>
    <property type="molecule type" value="Genomic_DNA"/>
</dbReference>